<evidence type="ECO:0000313" key="5">
    <source>
        <dbReference type="Proteomes" id="UP000075591"/>
    </source>
</evidence>
<sequence>MKKVISNVLAVTVALQVVMAPATSFAAEKEFPDVPKNHWSFEAITDLTSKGVIAGYDNGKFGFGDVVTREQVAALMYRALKPEAKSDYKNPYSDISAGTTMFPKEILALTDMGIFVGDDKGTFRPKESLTRAEMSVILQRAFQLEVKAPHTFNDIDASHWWAKEAISALQSNGVSIGNGLGGFDPSGVLTRESYAQLLYRAMQIKKDVPVEQPSYINLDVTLPSNVTAQEIDNFIKKSHADSPLIGTGQDFIQAQNEYGVSALYLAAHAILESGYGKSEIAYRKHNLFGLRAYDRDPFAYAKYLPSYKDSISYNADYVRKNYLEKGADHFNGYTLPAMNIKYATDKEWAGKIANLMERIKPFNKKDYENVKRLPKNPNTLNVETLGKEIPYKDYAKDAKATVQLVGSYYQVPYPFGYTIKSVPNVTQNEVGKLENGKKVNVYREDPNGWVEFSFENAQEKYWTLKKNLKI</sequence>
<dbReference type="PANTHER" id="PTHR43308">
    <property type="entry name" value="OUTER MEMBRANE PROTEIN ALPHA-RELATED"/>
    <property type="match status" value="1"/>
</dbReference>
<dbReference type="InterPro" id="IPR051465">
    <property type="entry name" value="Cell_Envelope_Struct_Comp"/>
</dbReference>
<dbReference type="PROSITE" id="PS51272">
    <property type="entry name" value="SLH"/>
    <property type="match status" value="3"/>
</dbReference>
<organism evidence="4 5">
    <name type="scientific">Bacillus cereus</name>
    <dbReference type="NCBI Taxonomy" id="1396"/>
    <lineage>
        <taxon>Bacteria</taxon>
        <taxon>Bacillati</taxon>
        <taxon>Bacillota</taxon>
        <taxon>Bacilli</taxon>
        <taxon>Bacillales</taxon>
        <taxon>Bacillaceae</taxon>
        <taxon>Bacillus</taxon>
        <taxon>Bacillus cereus group</taxon>
    </lineage>
</organism>
<protein>
    <submittedName>
        <fullName evidence="4">N-acetylmuramoyl-L-alanine amidase</fullName>
    </submittedName>
</protein>
<accession>A0A150B1G1</accession>
<keyword evidence="1 2" id="KW-0732">Signal</keyword>
<feature type="domain" description="SLH" evidence="3">
    <location>
        <begin position="27"/>
        <end position="90"/>
    </location>
</feature>
<dbReference type="Pfam" id="PF01832">
    <property type="entry name" value="Glucosaminidase"/>
    <property type="match status" value="1"/>
</dbReference>
<feature type="chain" id="PRO_5030021705" evidence="2">
    <location>
        <begin position="27"/>
        <end position="470"/>
    </location>
</feature>
<feature type="signal peptide" evidence="2">
    <location>
        <begin position="1"/>
        <end position="26"/>
    </location>
</feature>
<evidence type="ECO:0000256" key="2">
    <source>
        <dbReference type="SAM" id="SignalP"/>
    </source>
</evidence>
<dbReference type="AlphaFoldDB" id="A0A150B1G1"/>
<evidence type="ECO:0000259" key="3">
    <source>
        <dbReference type="PROSITE" id="PS51272"/>
    </source>
</evidence>
<gene>
    <name evidence="4" type="ORF">AT274_13180</name>
</gene>
<proteinExistence type="predicted"/>
<dbReference type="InterPro" id="IPR001119">
    <property type="entry name" value="SLH_dom"/>
</dbReference>
<reference evidence="4 5" key="1">
    <citation type="submission" date="2015-12" db="EMBL/GenBank/DDBJ databases">
        <title>Bacillus cereus Group isolate.</title>
        <authorList>
            <person name="Kovac J."/>
        </authorList>
    </citation>
    <scope>NUCLEOTIDE SEQUENCE [LARGE SCALE GENOMIC DNA]</scope>
    <source>
        <strain evidence="4 5">FSL W8-0275</strain>
    </source>
</reference>
<dbReference type="Proteomes" id="UP000075591">
    <property type="component" value="Unassembled WGS sequence"/>
</dbReference>
<dbReference type="InterPro" id="IPR002901">
    <property type="entry name" value="MGlyc_endo_b_GlcNAc-like_dom"/>
</dbReference>
<dbReference type="EMBL" id="LOMT01000106">
    <property type="protein sequence ID" value="KXX93843.1"/>
    <property type="molecule type" value="Genomic_DNA"/>
</dbReference>
<evidence type="ECO:0000256" key="1">
    <source>
        <dbReference type="ARBA" id="ARBA00022729"/>
    </source>
</evidence>
<feature type="domain" description="SLH" evidence="3">
    <location>
        <begin position="91"/>
        <end position="148"/>
    </location>
</feature>
<name>A0A150B1G1_BACCE</name>
<feature type="domain" description="SLH" evidence="3">
    <location>
        <begin position="149"/>
        <end position="212"/>
    </location>
</feature>
<dbReference type="Pfam" id="PF00395">
    <property type="entry name" value="SLH"/>
    <property type="match status" value="3"/>
</dbReference>
<dbReference type="PANTHER" id="PTHR43308:SF1">
    <property type="entry name" value="OUTER MEMBRANE PROTEIN ALPHA"/>
    <property type="match status" value="1"/>
</dbReference>
<dbReference type="SMART" id="SM00047">
    <property type="entry name" value="LYZ2"/>
    <property type="match status" value="1"/>
</dbReference>
<dbReference type="PATRIC" id="fig|1396.432.peg.4850"/>
<dbReference type="RefSeq" id="WP_017560323.1">
    <property type="nucleotide sequence ID" value="NZ_JARJDN010000002.1"/>
</dbReference>
<evidence type="ECO:0000313" key="4">
    <source>
        <dbReference type="EMBL" id="KXX93843.1"/>
    </source>
</evidence>
<dbReference type="GO" id="GO:0004040">
    <property type="term" value="F:amidase activity"/>
    <property type="evidence" value="ECO:0007669"/>
    <property type="project" value="InterPro"/>
</dbReference>
<comment type="caution">
    <text evidence="4">The sequence shown here is derived from an EMBL/GenBank/DDBJ whole genome shotgun (WGS) entry which is preliminary data.</text>
</comment>
<dbReference type="Gene3D" id="1.10.530.10">
    <property type="match status" value="1"/>
</dbReference>